<dbReference type="InterPro" id="IPR024603">
    <property type="entry name" value="COG_complex_COG2_C"/>
</dbReference>
<dbReference type="Bgee" id="ENSCHIG00000007135">
    <property type="expression patterns" value="Expressed in adult mammalian kidney and 18 other cell types or tissues"/>
</dbReference>
<sequence>MEKSRMNLPKGPDTLCFDKDEFAKEDFDVDHFVSDCRKRVQLEALRDDLELYYKLLKAAMVELINKDYADFVNLSTNLVGMDKALNQLSVPLGQLREEVLSLRSSVSEGIRAVDERLSKQEDIRKKKICVLRLIQVIRSVEKIEKILNSQHPKETSALEASSPLLTGQILERIATEFNQLQFHAVQSKGLPLLDKIRPRIAGITATLQQSLEGLLLEGLQTPSVDIIRRCLRTYATIDKTRDAEALVGQVLVKPYVDEVILEQIVDSHLSDLQLMYAKLLEFVPHHCRLLREVTGGATSSGKGNTVPGYDFLVNSVWPEIVRGLEEKLPSLFNPGDPDAFHQKYTISMEFVRAFERQCGSQASVKRLRAHPAYHSFNNKWNLPVYFQIRFREIAGSLEAALTDVLEDAPAGSSYRLLASHRTWSSLQRCWSDEMFLPLLAHRLWRLTLQILARYSVFVKELLLRPISNESAKDIKKPLVTGSKELSITQGNCEDQASGLSETKPIVSISSTQLVYVVTDLDRLQEQLPELLETIKPKLEVMGFKNFSSISAALEDSQLSLSACVPALSEKITQDLSESCFSHLKSALEVPRLYRRTNKEVPVTASSYVDSALKPLYQLQSGHKDKLKQATIQQWLEATLSDSTHKYYETVSDVLNSVRKMEESLKRLKQARRATPASPAGLSGGGMSDDDKIRLQLALDVAYLGEQIEKMGLQTKDIRSFPALAELVAAAKDQATAEQP</sequence>
<dbReference type="GeneID" id="102170669"/>
<dbReference type="PANTHER" id="PTHR12961:SF0">
    <property type="entry name" value="CONSERVED OLIGOMERIC GOLGI COMPLEX SUBUNIT 2"/>
    <property type="match status" value="1"/>
</dbReference>
<dbReference type="RefSeq" id="XP_017897772.1">
    <property type="nucleotide sequence ID" value="XM_018042283.1"/>
</dbReference>
<feature type="domain" description="Conserved oligomeric Golgi complex subunit 2 N-terminal" evidence="9">
    <location>
        <begin position="15"/>
        <end position="88"/>
    </location>
</feature>
<dbReference type="GO" id="GO:0000301">
    <property type="term" value="P:retrograde transport, vesicle recycling within Golgi"/>
    <property type="evidence" value="ECO:0007669"/>
    <property type="project" value="Ensembl"/>
</dbReference>
<dbReference type="GO" id="GO:0005795">
    <property type="term" value="C:Golgi stack"/>
    <property type="evidence" value="ECO:0007669"/>
    <property type="project" value="Ensembl"/>
</dbReference>
<evidence type="ECO:0000256" key="8">
    <source>
        <dbReference type="ARBA" id="ARBA00031344"/>
    </source>
</evidence>
<reference evidence="11" key="3">
    <citation type="submission" date="2025-09" db="UniProtKB">
        <authorList>
            <consortium name="Ensembl"/>
        </authorList>
    </citation>
    <scope>IDENTIFICATION</scope>
</reference>
<comment type="similarity">
    <text evidence="2">Belongs to the COG2 family.</text>
</comment>
<keyword evidence="5" id="KW-0653">Protein transport</keyword>
<dbReference type="CTD" id="22796"/>
<dbReference type="Proteomes" id="UP000291000">
    <property type="component" value="Chromosome 28"/>
</dbReference>
<dbReference type="STRING" id="9925.ENSCHIP00000003213"/>
<keyword evidence="6" id="KW-0333">Golgi apparatus</keyword>
<accession>A0A452DTR1</accession>
<evidence type="ECO:0000256" key="2">
    <source>
        <dbReference type="ARBA" id="ARBA00007603"/>
    </source>
</evidence>
<dbReference type="EMBL" id="LWLT01000030">
    <property type="status" value="NOT_ANNOTATED_CDS"/>
    <property type="molecule type" value="Genomic_DNA"/>
</dbReference>
<dbReference type="Ensembl" id="ENSCHIT00000009742.1">
    <property type="protein sequence ID" value="ENSCHIP00000003213.1"/>
    <property type="gene ID" value="ENSCHIG00000007135.1"/>
</dbReference>
<evidence type="ECO:0000313" key="12">
    <source>
        <dbReference type="Proteomes" id="UP000291000"/>
    </source>
</evidence>
<dbReference type="PANTHER" id="PTHR12961">
    <property type="entry name" value="CONSERVED OLIGOMERIC GOLGI COMPLEX COMPONENT 2"/>
    <property type="match status" value="1"/>
</dbReference>
<protein>
    <recommendedName>
        <fullName evidence="3">Conserved oligomeric Golgi complex subunit 2</fullName>
    </recommendedName>
    <alternativeName>
        <fullName evidence="8">Component of oligomeric Golgi complex 2</fullName>
    </alternativeName>
</protein>
<dbReference type="Pfam" id="PF12022">
    <property type="entry name" value="COG2_C"/>
    <property type="match status" value="1"/>
</dbReference>
<dbReference type="AlphaFoldDB" id="A0A452DTR1"/>
<organism evidence="11 12">
    <name type="scientific">Capra hircus</name>
    <name type="common">Goat</name>
    <dbReference type="NCBI Taxonomy" id="9925"/>
    <lineage>
        <taxon>Eukaryota</taxon>
        <taxon>Metazoa</taxon>
        <taxon>Chordata</taxon>
        <taxon>Craniata</taxon>
        <taxon>Vertebrata</taxon>
        <taxon>Euteleostomi</taxon>
        <taxon>Mammalia</taxon>
        <taxon>Eutheria</taxon>
        <taxon>Laurasiatheria</taxon>
        <taxon>Artiodactyla</taxon>
        <taxon>Ruminantia</taxon>
        <taxon>Pecora</taxon>
        <taxon>Bovidae</taxon>
        <taxon>Caprinae</taxon>
        <taxon>Capra</taxon>
    </lineage>
</organism>
<dbReference type="KEGG" id="chx:102170669"/>
<evidence type="ECO:0000259" key="9">
    <source>
        <dbReference type="Pfam" id="PF06148"/>
    </source>
</evidence>
<keyword evidence="12" id="KW-1185">Reference proteome</keyword>
<evidence type="ECO:0000313" key="11">
    <source>
        <dbReference type="Ensembl" id="ENSCHIP00000003213.1"/>
    </source>
</evidence>
<reference evidence="11" key="2">
    <citation type="submission" date="2025-08" db="UniProtKB">
        <authorList>
            <consortium name="Ensembl"/>
        </authorList>
    </citation>
    <scope>IDENTIFICATION</scope>
</reference>
<dbReference type="OrthoDB" id="332281at2759"/>
<dbReference type="InterPro" id="IPR024602">
    <property type="entry name" value="COG_su2_N"/>
</dbReference>
<comment type="subcellular location">
    <subcellularLocation>
        <location evidence="1">Golgi apparatus membrane</location>
        <topology evidence="1">Peripheral membrane protein</topology>
    </subcellularLocation>
</comment>
<evidence type="ECO:0000256" key="5">
    <source>
        <dbReference type="ARBA" id="ARBA00022927"/>
    </source>
</evidence>
<feature type="domain" description="COG complex component COG2 C-terminal" evidence="10">
    <location>
        <begin position="378"/>
        <end position="700"/>
    </location>
</feature>
<evidence type="ECO:0000256" key="6">
    <source>
        <dbReference type="ARBA" id="ARBA00023034"/>
    </source>
</evidence>
<dbReference type="Pfam" id="PF06148">
    <property type="entry name" value="COG2_N"/>
    <property type="match status" value="1"/>
</dbReference>
<evidence type="ECO:0000256" key="1">
    <source>
        <dbReference type="ARBA" id="ARBA00004395"/>
    </source>
</evidence>
<evidence type="ECO:0000256" key="4">
    <source>
        <dbReference type="ARBA" id="ARBA00022448"/>
    </source>
</evidence>
<dbReference type="InterPro" id="IPR009316">
    <property type="entry name" value="COG2"/>
</dbReference>
<dbReference type="GeneTree" id="ENSGT00390000012040"/>
<dbReference type="GO" id="GO:0007030">
    <property type="term" value="P:Golgi organization"/>
    <property type="evidence" value="ECO:0007669"/>
    <property type="project" value="Ensembl"/>
</dbReference>
<proteinExistence type="inferred from homology"/>
<keyword evidence="4" id="KW-0813">Transport</keyword>
<evidence type="ECO:0000256" key="7">
    <source>
        <dbReference type="ARBA" id="ARBA00023136"/>
    </source>
</evidence>
<reference evidence="11 12" key="1">
    <citation type="submission" date="2016-04" db="EMBL/GenBank/DDBJ databases">
        <title>Polished mammalian reference genomes with single-molecule sequencing and chromosome conformation capture applied to the Capra hircus genome.</title>
        <authorList>
            <person name="Bickhart D.M."/>
            <person name="Koren S."/>
            <person name="Rosen B."/>
            <person name="Hastie A."/>
            <person name="Liachko I."/>
            <person name="Sullivan S.T."/>
            <person name="Burton J."/>
            <person name="Sayre B.L."/>
            <person name="Huson H.J."/>
            <person name="Lee J."/>
            <person name="Lam E."/>
            <person name="Kelley C.M."/>
            <person name="Hutchison J.L."/>
            <person name="Zhou Y."/>
            <person name="Sun J."/>
            <person name="Crisa A."/>
            <person name="Schwartz J.C."/>
            <person name="Hammond J.A."/>
            <person name="Schroeder S.G."/>
            <person name="Liu G.E."/>
            <person name="Dunham M."/>
            <person name="Shendure J."/>
            <person name="Sonstegard T.S."/>
            <person name="Phillippy A.M."/>
            <person name="Van Tassell C.P."/>
            <person name="Smith T.P."/>
        </authorList>
    </citation>
    <scope>NUCLEOTIDE SEQUENCE [LARGE SCALE GENOMIC DNA]</scope>
</reference>
<evidence type="ECO:0000259" key="10">
    <source>
        <dbReference type="Pfam" id="PF12022"/>
    </source>
</evidence>
<dbReference type="GO" id="GO:0017119">
    <property type="term" value="C:Golgi transport complex"/>
    <property type="evidence" value="ECO:0007669"/>
    <property type="project" value="Ensembl"/>
</dbReference>
<gene>
    <name evidence="11" type="primary">COG2</name>
</gene>
<dbReference type="GO" id="GO:0000139">
    <property type="term" value="C:Golgi membrane"/>
    <property type="evidence" value="ECO:0007669"/>
    <property type="project" value="UniProtKB-SubCell"/>
</dbReference>
<dbReference type="GO" id="GO:0015031">
    <property type="term" value="P:protein transport"/>
    <property type="evidence" value="ECO:0007669"/>
    <property type="project" value="UniProtKB-KW"/>
</dbReference>
<evidence type="ECO:0000256" key="3">
    <source>
        <dbReference type="ARBA" id="ARBA00020977"/>
    </source>
</evidence>
<name>A0A452DTR1_CAPHI</name>
<keyword evidence="7" id="KW-0472">Membrane</keyword>